<protein>
    <submittedName>
        <fullName evidence="7">Rod shape-determining protein RodA</fullName>
    </submittedName>
</protein>
<dbReference type="GO" id="GO:0032153">
    <property type="term" value="C:cell division site"/>
    <property type="evidence" value="ECO:0007669"/>
    <property type="project" value="TreeGrafter"/>
</dbReference>
<keyword evidence="5 6" id="KW-0472">Membrane</keyword>
<dbReference type="GO" id="GO:0051301">
    <property type="term" value="P:cell division"/>
    <property type="evidence" value="ECO:0007669"/>
    <property type="project" value="InterPro"/>
</dbReference>
<dbReference type="Pfam" id="PF01098">
    <property type="entry name" value="FTSW_RODA_SPOVE"/>
    <property type="match status" value="1"/>
</dbReference>
<evidence type="ECO:0000256" key="4">
    <source>
        <dbReference type="ARBA" id="ARBA00022989"/>
    </source>
</evidence>
<evidence type="ECO:0000256" key="1">
    <source>
        <dbReference type="ARBA" id="ARBA00004141"/>
    </source>
</evidence>
<proteinExistence type="predicted"/>
<keyword evidence="4 6" id="KW-1133">Transmembrane helix</keyword>
<feature type="transmembrane region" description="Helical" evidence="6">
    <location>
        <begin position="124"/>
        <end position="140"/>
    </location>
</feature>
<evidence type="ECO:0000256" key="2">
    <source>
        <dbReference type="ARBA" id="ARBA00022692"/>
    </source>
</evidence>
<evidence type="ECO:0000256" key="6">
    <source>
        <dbReference type="SAM" id="Phobius"/>
    </source>
</evidence>
<feature type="transmembrane region" description="Helical" evidence="6">
    <location>
        <begin position="169"/>
        <end position="187"/>
    </location>
</feature>
<evidence type="ECO:0000256" key="5">
    <source>
        <dbReference type="ARBA" id="ARBA00023136"/>
    </source>
</evidence>
<accession>A0A2M7TX02</accession>
<organism evidence="7 8">
    <name type="scientific">Candidatus Roizmanbacteria bacterium CG_4_10_14_0_2_um_filter_39_13</name>
    <dbReference type="NCBI Taxonomy" id="1974825"/>
    <lineage>
        <taxon>Bacteria</taxon>
        <taxon>Candidatus Roizmaniibacteriota</taxon>
    </lineage>
</organism>
<evidence type="ECO:0000256" key="3">
    <source>
        <dbReference type="ARBA" id="ARBA00022960"/>
    </source>
</evidence>
<dbReference type="GO" id="GO:0005886">
    <property type="term" value="C:plasma membrane"/>
    <property type="evidence" value="ECO:0007669"/>
    <property type="project" value="TreeGrafter"/>
</dbReference>
<dbReference type="EMBL" id="PFOB01000058">
    <property type="protein sequence ID" value="PIZ62349.1"/>
    <property type="molecule type" value="Genomic_DNA"/>
</dbReference>
<gene>
    <name evidence="7" type="ORF">COY16_04645</name>
</gene>
<reference evidence="8" key="1">
    <citation type="submission" date="2017-09" db="EMBL/GenBank/DDBJ databases">
        <title>Depth-based differentiation of microbial function through sediment-hosted aquifers and enrichment of novel symbionts in the deep terrestrial subsurface.</title>
        <authorList>
            <person name="Probst A.J."/>
            <person name="Ladd B."/>
            <person name="Jarett J.K."/>
            <person name="Geller-Mcgrath D.E."/>
            <person name="Sieber C.M.K."/>
            <person name="Emerson J.B."/>
            <person name="Anantharaman K."/>
            <person name="Thomas B.C."/>
            <person name="Malmstrom R."/>
            <person name="Stieglmeier M."/>
            <person name="Klingl A."/>
            <person name="Woyke T."/>
            <person name="Ryan C.M."/>
            <person name="Banfield J.F."/>
        </authorList>
    </citation>
    <scope>NUCLEOTIDE SEQUENCE [LARGE SCALE GENOMIC DNA]</scope>
</reference>
<feature type="transmembrane region" description="Helical" evidence="6">
    <location>
        <begin position="60"/>
        <end position="77"/>
    </location>
</feature>
<dbReference type="InterPro" id="IPR001182">
    <property type="entry name" value="FtsW/RodA"/>
</dbReference>
<evidence type="ECO:0000313" key="8">
    <source>
        <dbReference type="Proteomes" id="UP000228503"/>
    </source>
</evidence>
<keyword evidence="2 6" id="KW-0812">Transmembrane</keyword>
<comment type="caution">
    <text evidence="7">The sequence shown here is derived from an EMBL/GenBank/DDBJ whole genome shotgun (WGS) entry which is preliminary data.</text>
</comment>
<comment type="subcellular location">
    <subcellularLocation>
        <location evidence="1">Membrane</location>
        <topology evidence="1">Multi-pass membrane protein</topology>
    </subcellularLocation>
</comment>
<feature type="transmembrane region" description="Helical" evidence="6">
    <location>
        <begin position="296"/>
        <end position="318"/>
    </location>
</feature>
<dbReference type="Proteomes" id="UP000228503">
    <property type="component" value="Unassembled WGS sequence"/>
</dbReference>
<dbReference type="PANTHER" id="PTHR30474">
    <property type="entry name" value="CELL CYCLE PROTEIN"/>
    <property type="match status" value="1"/>
</dbReference>
<dbReference type="GO" id="GO:0015648">
    <property type="term" value="F:lipid-linked peptidoglycan transporter activity"/>
    <property type="evidence" value="ECO:0007669"/>
    <property type="project" value="TreeGrafter"/>
</dbReference>
<evidence type="ECO:0000313" key="7">
    <source>
        <dbReference type="EMBL" id="PIZ62349.1"/>
    </source>
</evidence>
<feature type="transmembrane region" description="Helical" evidence="6">
    <location>
        <begin position="28"/>
        <end position="48"/>
    </location>
</feature>
<keyword evidence="3" id="KW-0133">Cell shape</keyword>
<feature type="transmembrane region" description="Helical" evidence="6">
    <location>
        <begin position="324"/>
        <end position="346"/>
    </location>
</feature>
<feature type="transmembrane region" description="Helical" evidence="6">
    <location>
        <begin position="256"/>
        <end position="276"/>
    </location>
</feature>
<name>A0A2M7TX02_9BACT</name>
<feature type="transmembrane region" description="Helical" evidence="6">
    <location>
        <begin position="146"/>
        <end position="164"/>
    </location>
</feature>
<dbReference type="PANTHER" id="PTHR30474:SF1">
    <property type="entry name" value="PEPTIDOGLYCAN GLYCOSYLTRANSFERASE MRDB"/>
    <property type="match status" value="1"/>
</dbReference>
<feature type="transmembrane region" description="Helical" evidence="6">
    <location>
        <begin position="5"/>
        <end position="22"/>
    </location>
</feature>
<sequence>MPNTYYIPIVLLYLFGLLNLIGVRTDLVSSYLMFFGIGLIFFIVIRYLQVNKHFFRQNAPAFYWIFVGLLILTYFIGTEAKGSKRWIDLYFFQLQTSEIFKVFFIAFLARIFSTVKSPIENSRLFLKTLFFTIIPFLLIFRQPDLGTSLMILSVFFVMVLLSTVPKKQIIVFLLLIVALLPIVWFSMRDYQQSRIISFINPSSDISGASYNMMQAKIAIGSGTLLGKGLGMGKQSQLNFLPEFHTDFAYSSLVEQFGFVGGALVILLYGTFFYLLFYQMARYVYSTDVDERYRFFYILGFATLVIVQTSVNIGMNLGLLPVAGITLPFITYGGSSLITFMIGLALIP</sequence>
<dbReference type="GO" id="GO:0008360">
    <property type="term" value="P:regulation of cell shape"/>
    <property type="evidence" value="ECO:0007669"/>
    <property type="project" value="UniProtKB-KW"/>
</dbReference>
<dbReference type="AlphaFoldDB" id="A0A2M7TX02"/>